<evidence type="ECO:0000259" key="5">
    <source>
        <dbReference type="Pfam" id="PF04412"/>
    </source>
</evidence>
<dbReference type="Pfam" id="PF04412">
    <property type="entry name" value="AcnX"/>
    <property type="match status" value="1"/>
</dbReference>
<name>A0ABQ8G0P6_9PEZI</name>
<dbReference type="InterPro" id="IPR007506">
    <property type="entry name" value="PMDh-L-like_dom"/>
</dbReference>
<proteinExistence type="predicted"/>
<dbReference type="PANTHER" id="PTHR36577">
    <property type="entry name" value="DUF521 DOMAIN PROTEIN (AFU_ORTHOLOGUE AFUA_6G00490)"/>
    <property type="match status" value="1"/>
</dbReference>
<dbReference type="Proteomes" id="UP000774617">
    <property type="component" value="Unassembled WGS sequence"/>
</dbReference>
<keyword evidence="2" id="KW-0456">Lyase</keyword>
<protein>
    <recommendedName>
        <fullName evidence="8">Aconitase X catalytic domain-containing protein</fullName>
    </recommendedName>
</protein>
<evidence type="ECO:0000313" key="6">
    <source>
        <dbReference type="EMBL" id="KAH7039483.1"/>
    </source>
</evidence>
<evidence type="ECO:0000256" key="1">
    <source>
        <dbReference type="ARBA" id="ARBA00023004"/>
    </source>
</evidence>
<accession>A0ABQ8G0P6</accession>
<feature type="domain" description="Phosphomevalonate dehydratase small subunit-like" evidence="4">
    <location>
        <begin position="37"/>
        <end position="121"/>
    </location>
</feature>
<dbReference type="CDD" id="cd01356">
    <property type="entry name" value="AcnX_swivel"/>
    <property type="match status" value="1"/>
</dbReference>
<dbReference type="EMBL" id="JAGTJR010000029">
    <property type="protein sequence ID" value="KAH7039483.1"/>
    <property type="molecule type" value="Genomic_DNA"/>
</dbReference>
<dbReference type="SUPFAM" id="SSF52016">
    <property type="entry name" value="LeuD/IlvD-like"/>
    <property type="match status" value="1"/>
</dbReference>
<reference evidence="6 7" key="1">
    <citation type="journal article" date="2021" name="Nat. Commun.">
        <title>Genetic determinants of endophytism in the Arabidopsis root mycobiome.</title>
        <authorList>
            <person name="Mesny F."/>
            <person name="Miyauchi S."/>
            <person name="Thiergart T."/>
            <person name="Pickel B."/>
            <person name="Atanasova L."/>
            <person name="Karlsson M."/>
            <person name="Huettel B."/>
            <person name="Barry K.W."/>
            <person name="Haridas S."/>
            <person name="Chen C."/>
            <person name="Bauer D."/>
            <person name="Andreopoulos W."/>
            <person name="Pangilinan J."/>
            <person name="LaButti K."/>
            <person name="Riley R."/>
            <person name="Lipzen A."/>
            <person name="Clum A."/>
            <person name="Drula E."/>
            <person name="Henrissat B."/>
            <person name="Kohler A."/>
            <person name="Grigoriev I.V."/>
            <person name="Martin F.M."/>
            <person name="Hacquard S."/>
        </authorList>
    </citation>
    <scope>NUCLEOTIDE SEQUENCE [LARGE SCALE GENOMIC DNA]</scope>
    <source>
        <strain evidence="6 7">MPI-SDFR-AT-0080</strain>
    </source>
</reference>
<evidence type="ECO:0000256" key="2">
    <source>
        <dbReference type="ARBA" id="ARBA00023239"/>
    </source>
</evidence>
<feature type="compositionally biased region" description="Low complexity" evidence="3">
    <location>
        <begin position="166"/>
        <end position="180"/>
    </location>
</feature>
<keyword evidence="1" id="KW-0408">Iron</keyword>
<dbReference type="PIRSF" id="PIRSF036630">
    <property type="entry name" value="UCP036630"/>
    <property type="match status" value="1"/>
</dbReference>
<organism evidence="6 7">
    <name type="scientific">Macrophomina phaseolina</name>
    <dbReference type="NCBI Taxonomy" id="35725"/>
    <lineage>
        <taxon>Eukaryota</taxon>
        <taxon>Fungi</taxon>
        <taxon>Dikarya</taxon>
        <taxon>Ascomycota</taxon>
        <taxon>Pezizomycotina</taxon>
        <taxon>Dothideomycetes</taxon>
        <taxon>Dothideomycetes incertae sedis</taxon>
        <taxon>Botryosphaeriales</taxon>
        <taxon>Botryosphaeriaceae</taxon>
        <taxon>Macrophomina</taxon>
    </lineage>
</organism>
<evidence type="ECO:0000256" key="3">
    <source>
        <dbReference type="SAM" id="MobiDB-lite"/>
    </source>
</evidence>
<dbReference type="InterPro" id="IPR012047">
    <property type="entry name" value="AcnX"/>
</dbReference>
<evidence type="ECO:0000313" key="7">
    <source>
        <dbReference type="Proteomes" id="UP000774617"/>
    </source>
</evidence>
<comment type="caution">
    <text evidence="6">The sequence shown here is derived from an EMBL/GenBank/DDBJ whole genome shotgun (WGS) entry which is preliminary data.</text>
</comment>
<evidence type="ECO:0008006" key="8">
    <source>
        <dbReference type="Google" id="ProtNLM"/>
    </source>
</evidence>
<dbReference type="PANTHER" id="PTHR36577:SF3">
    <property type="entry name" value="DUF521 DOMAIN PROTEIN (AFU_ORTHOLOGUE AFUA_6G00490)"/>
    <property type="match status" value="1"/>
</dbReference>
<sequence length="621" mass="64865">MKSSSTSFSSQVPIVIEGAALIPGKAQGALLTSTTPLSFWGGVNPSTGEVIDRHHPLAGNCVAGKILAIPSGRGSCSGSGVLLELLLSDKNPAALIFQREETILTLGVIVARELFSKSIPVIQLPPPAFAALSTAAYVQIEDAHIRCLHNEPPATTATGLTPSPLPAAEPTTTNTTTTAPDLALPPDFTLTPSDQHILSGALGPAPRLALRIILQHALLQRARSLLPVTRAHIDGCFYTGPGALLFARTFLSLGARVAVPSTLNAISIDRARWRAQGVDAALASAAGALADAYVAMGCAPTYTCAPYLLGEAAAGAVPRRGEDVGWAESNAVVFANSVLGARTAKYPDFLDLCVALTGKAPRASVHVVGERRARVRVRLPGGVKAAVAAEGGDAVWPLLGHVVGDVAAERIPVVEGLEGVEVVTRDDLKAFGAAFATTSSAPMFHVAGVTPEALSEADLEWHCAAAVESVSVTSMDLAACWKELDRGLSEKVDLISLGNPHFSCDEMAKLAALCNGRKKSEKVEVIVTCGRETYMRATKDGYVDALADFGVQVLTDTCWCMIAEPVIPIHTQTIMTNSAKYAHYGAGLSGRQMRFGSMAQCVDTACSGYAPKGLPAWLKAP</sequence>
<dbReference type="Pfam" id="PF01989">
    <property type="entry name" value="AcnX_swivel_put"/>
    <property type="match status" value="1"/>
</dbReference>
<feature type="region of interest" description="Disordered" evidence="3">
    <location>
        <begin position="155"/>
        <end position="180"/>
    </location>
</feature>
<evidence type="ECO:0000259" key="4">
    <source>
        <dbReference type="Pfam" id="PF01989"/>
    </source>
</evidence>
<feature type="domain" description="Phosphomevalonate dehydratase large subunit-like" evidence="5">
    <location>
        <begin position="189"/>
        <end position="603"/>
    </location>
</feature>
<keyword evidence="7" id="KW-1185">Reference proteome</keyword>
<gene>
    <name evidence="6" type="ORF">B0J12DRAFT_630636</name>
</gene>
<dbReference type="InterPro" id="IPR002840">
    <property type="entry name" value="PMDh-S-like_dom"/>
</dbReference>
<dbReference type="Gene3D" id="3.50.30.10">
    <property type="entry name" value="Phosphohistidine domain"/>
    <property type="match status" value="1"/>
</dbReference>